<evidence type="ECO:0000256" key="2">
    <source>
        <dbReference type="SAM" id="Phobius"/>
    </source>
</evidence>
<gene>
    <name evidence="3" type="ORF">ABWK59_25590</name>
</gene>
<organism evidence="3">
    <name type="scientific">Kitasatospora camelliae</name>
    <dbReference type="NCBI Taxonomy" id="3156397"/>
    <lineage>
        <taxon>Bacteria</taxon>
        <taxon>Bacillati</taxon>
        <taxon>Actinomycetota</taxon>
        <taxon>Actinomycetes</taxon>
        <taxon>Kitasatosporales</taxon>
        <taxon>Streptomycetaceae</taxon>
        <taxon>Kitasatospora</taxon>
    </lineage>
</organism>
<proteinExistence type="predicted"/>
<feature type="compositionally biased region" description="Pro residues" evidence="1">
    <location>
        <begin position="570"/>
        <end position="594"/>
    </location>
</feature>
<protein>
    <submittedName>
        <fullName evidence="3">Uncharacterized protein</fullName>
    </submittedName>
</protein>
<name>A0AAU8K3V1_9ACTN</name>
<dbReference type="RefSeq" id="WP_354642958.1">
    <property type="nucleotide sequence ID" value="NZ_CP159872.1"/>
</dbReference>
<dbReference type="EMBL" id="CP159872">
    <property type="protein sequence ID" value="XCM82031.1"/>
    <property type="molecule type" value="Genomic_DNA"/>
</dbReference>
<sequence>MSATGPDDSVDQIVFRWQGNQGRRGSGMAAAAWSCPQERADDLARELAPLLRVDGAVRPSLVRTLTKRGEAAVLRRWPTKDAGGRPNTACHLLLGHPDLLGPRFALALYAWPFSTQQFAEKATDRCGRVPYDLLREAATQAWADTPRRIAEVTDALTVATAALLRRPEARLSLRADALPGWPDLNRSAAVIRGLHEIFGHSWLPQPWTFATYDVTDRHDLTVTWVTDWTTDSGQQPRSRVDPRRPEPDLAQELAARMVERCLERPPKQAAGLPELNGKMLHDAAALPTDERLRRLARVLDVGAGSGSRPRPGRAEPPRPGGGARTDRDTDRGSVADPGPKHPPREPANRPEPPSIPASGIDPDLDLDSQGVYAEPPSPSLHAVRQALGHAGSNEEVLPLLRDLSGGIGDGPLLEMLREEDLSDTATRRLLLLLHHRQTLRDPEESHLLCAEVLRQRLYVYRSGQARPGQRGDADDHLVQRAGWLFTWAVAPYARDPRHERALSALVDVLLFQGAEVERKLLRRLVPPPESKDPVPDLPPELWRRLLYAPPAGMPTAQPTPRRQREDDPPPDPTPRAPRQQPTPPPVRDPGPTVPRSPASRPEPPPDHRNAASSRMGSPPASEDQQARNILVVFGIGAALIALLILLVAVAT</sequence>
<dbReference type="AlphaFoldDB" id="A0AAU8K3V1"/>
<feature type="transmembrane region" description="Helical" evidence="2">
    <location>
        <begin position="629"/>
        <end position="650"/>
    </location>
</feature>
<reference evidence="3" key="1">
    <citation type="submission" date="2024-06" db="EMBL/GenBank/DDBJ databases">
        <title>The genome sequences of Kitasatospora sp. strain HUAS MG31.</title>
        <authorList>
            <person name="Mo P."/>
        </authorList>
    </citation>
    <scope>NUCLEOTIDE SEQUENCE</scope>
    <source>
        <strain evidence="3">HUAS MG31</strain>
    </source>
</reference>
<accession>A0AAU8K3V1</accession>
<evidence type="ECO:0000313" key="3">
    <source>
        <dbReference type="EMBL" id="XCM82031.1"/>
    </source>
</evidence>
<keyword evidence="2" id="KW-1133">Transmembrane helix</keyword>
<dbReference type="KEGG" id="kcm:ABWK59_25590"/>
<keyword evidence="2" id="KW-0812">Transmembrane</keyword>
<feature type="region of interest" description="Disordered" evidence="1">
    <location>
        <begin position="300"/>
        <end position="377"/>
    </location>
</feature>
<evidence type="ECO:0000256" key="1">
    <source>
        <dbReference type="SAM" id="MobiDB-lite"/>
    </source>
</evidence>
<feature type="region of interest" description="Disordered" evidence="1">
    <location>
        <begin position="550"/>
        <end position="623"/>
    </location>
</feature>
<keyword evidence="2" id="KW-0472">Membrane</keyword>
<feature type="compositionally biased region" description="Basic and acidic residues" evidence="1">
    <location>
        <begin position="324"/>
        <end position="348"/>
    </location>
</feature>